<dbReference type="Gene3D" id="2.40.50.140">
    <property type="entry name" value="Nucleic acid-binding proteins"/>
    <property type="match status" value="1"/>
</dbReference>
<gene>
    <name evidence="3" type="ORF">BI350_02560</name>
</gene>
<name>A0A1D8JD08_9BACL</name>
<evidence type="ECO:0000313" key="4">
    <source>
        <dbReference type="Proteomes" id="UP000185746"/>
    </source>
</evidence>
<dbReference type="InterPro" id="IPR012340">
    <property type="entry name" value="NA-bd_OB-fold"/>
</dbReference>
<feature type="transmembrane region" description="Helical" evidence="1">
    <location>
        <begin position="12"/>
        <end position="29"/>
    </location>
</feature>
<protein>
    <recommendedName>
        <fullName evidence="2">Membrane protein NfeD2 N-terminal transmembrane domain-containing protein</fullName>
    </recommendedName>
</protein>
<keyword evidence="1" id="KW-1133">Transmembrane helix</keyword>
<dbReference type="EMBL" id="CP017560">
    <property type="protein sequence ID" value="AOV06597.1"/>
    <property type="molecule type" value="Genomic_DNA"/>
</dbReference>
<dbReference type="RefSeq" id="WP_075526705.1">
    <property type="nucleotide sequence ID" value="NZ_CP017560.1"/>
</dbReference>
<dbReference type="KEGG" id="surl:BI350_02560"/>
<reference evidence="3 4" key="1">
    <citation type="submission" date="2016-09" db="EMBL/GenBank/DDBJ databases">
        <title>Complete genome sequence of the Lysinibacillus sphaericus LMG 22257, a specie of Bacillus with ureolytic activity that can effectively biodeposit calcium carbonate.</title>
        <authorList>
            <person name="Yan W."/>
        </authorList>
    </citation>
    <scope>NUCLEOTIDE SEQUENCE [LARGE SCALE GENOMIC DNA]</scope>
    <source>
        <strain evidence="3 4">LMG 22257</strain>
    </source>
</reference>
<keyword evidence="1" id="KW-0812">Transmembrane</keyword>
<evidence type="ECO:0000259" key="2">
    <source>
        <dbReference type="Pfam" id="PF25842"/>
    </source>
</evidence>
<keyword evidence="1" id="KW-0472">Membrane</keyword>
<feature type="transmembrane region" description="Helical" evidence="1">
    <location>
        <begin position="41"/>
        <end position="62"/>
    </location>
</feature>
<evidence type="ECO:0000313" key="3">
    <source>
        <dbReference type="EMBL" id="AOV06597.1"/>
    </source>
</evidence>
<evidence type="ECO:0000256" key="1">
    <source>
        <dbReference type="SAM" id="Phobius"/>
    </source>
</evidence>
<feature type="transmembrane region" description="Helical" evidence="1">
    <location>
        <begin position="68"/>
        <end position="94"/>
    </location>
</feature>
<accession>A0A1D8JD08</accession>
<feature type="domain" description="Membrane protein NfeD2 N-terminal transmembrane" evidence="2">
    <location>
        <begin position="1"/>
        <end position="100"/>
    </location>
</feature>
<dbReference type="Proteomes" id="UP000185746">
    <property type="component" value="Chromosome"/>
</dbReference>
<dbReference type="InterPro" id="IPR058653">
    <property type="entry name" value="NfeD2_TM"/>
</dbReference>
<dbReference type="AlphaFoldDB" id="A0A1D8JD08"/>
<keyword evidence="4" id="KW-1185">Reference proteome</keyword>
<organism evidence="3 4">
    <name type="scientific">Sporosarcina ureilytica</name>
    <dbReference type="NCBI Taxonomy" id="298596"/>
    <lineage>
        <taxon>Bacteria</taxon>
        <taxon>Bacillati</taxon>
        <taxon>Bacillota</taxon>
        <taxon>Bacilli</taxon>
        <taxon>Bacillales</taxon>
        <taxon>Caryophanaceae</taxon>
        <taxon>Sporosarcina</taxon>
    </lineage>
</organism>
<dbReference type="Pfam" id="PF25842">
    <property type="entry name" value="NfeD_TM"/>
    <property type="match status" value="1"/>
</dbReference>
<proteinExistence type="predicted"/>
<sequence length="180" mass="19688">MELFGLPVVQVYLYALIVSGLITILYVFFSDIAEGMGEGSPFLDPAVILSFITFTSAAGYIIELLVEWHSGVVLAVAIAIAIVLDILLYFFVLLPLSSAEVSLAYTDESLMGQVGRVIVPVPIDGYGEIVIETVNGRISKRATGYENAAIDYGKEVLIIEVKNGTFIVKEYEPFRFANHE</sequence>